<dbReference type="Proteomes" id="UP001460072">
    <property type="component" value="Unassembled WGS sequence"/>
</dbReference>
<keyword evidence="4" id="KW-1185">Reference proteome</keyword>
<proteinExistence type="predicted"/>
<keyword evidence="2" id="KW-0812">Transmembrane</keyword>
<keyword evidence="2" id="KW-1133">Transmembrane helix</keyword>
<name>A0ABU9N6V6_9FLAO</name>
<sequence length="250" mass="28665">MKNKSLGILILTLLGYFLILLSIFFLYQGISSTRDEVAETKKELEKAKKKIESLNNQIVQKKNLPIKATSVVFPKSDEFAAMLGKNIPLIEITDLDLSNKKRKSKKSGKLLTYQFRFYLFNVGKNSLKDVIVSVKDIYNDPRKIEMKSRTIGNVEDESVATNDLEIGTFENFNINTLNLKSRRLVYASTMTTEYGADGYIFNVIVEWKCGFYQIQVKINKVNGKLNYVYEYYDSNGKPIDFDKLKNGIVK</sequence>
<evidence type="ECO:0000313" key="3">
    <source>
        <dbReference type="EMBL" id="MEM0541683.1"/>
    </source>
</evidence>
<accession>A0ABU9N6V6</accession>
<keyword evidence="2" id="KW-0472">Membrane</keyword>
<evidence type="ECO:0000313" key="4">
    <source>
        <dbReference type="Proteomes" id="UP001460072"/>
    </source>
</evidence>
<dbReference type="RefSeq" id="WP_342694915.1">
    <property type="nucleotide sequence ID" value="NZ_JBCGDO010000003.1"/>
</dbReference>
<evidence type="ECO:0000256" key="1">
    <source>
        <dbReference type="SAM" id="Coils"/>
    </source>
</evidence>
<keyword evidence="1" id="KW-0175">Coiled coil</keyword>
<reference evidence="3 4" key="1">
    <citation type="submission" date="2024-03" db="EMBL/GenBank/DDBJ databases">
        <title>Two novel species of the genus Flavobacterium exhibiting potentially degradation of complex polysaccharides.</title>
        <authorList>
            <person name="Lian X."/>
        </authorList>
    </citation>
    <scope>NUCLEOTIDE SEQUENCE [LARGE SCALE GENOMIC DNA]</scope>
    <source>
        <strain evidence="4">j3</strain>
    </source>
</reference>
<protein>
    <submittedName>
        <fullName evidence="3">Uncharacterized protein</fullName>
    </submittedName>
</protein>
<evidence type="ECO:0000256" key="2">
    <source>
        <dbReference type="SAM" id="Phobius"/>
    </source>
</evidence>
<comment type="caution">
    <text evidence="3">The sequence shown here is derived from an EMBL/GenBank/DDBJ whole genome shotgun (WGS) entry which is preliminary data.</text>
</comment>
<gene>
    <name evidence="3" type="ORF">WFZ85_03570</name>
</gene>
<feature type="coiled-coil region" evidence="1">
    <location>
        <begin position="30"/>
        <end position="64"/>
    </location>
</feature>
<dbReference type="EMBL" id="JBCGDO010000003">
    <property type="protein sequence ID" value="MEM0541683.1"/>
    <property type="molecule type" value="Genomic_DNA"/>
</dbReference>
<organism evidence="3 4">
    <name type="scientific">Flavobacterium aureirubrum</name>
    <dbReference type="NCBI Taxonomy" id="3133147"/>
    <lineage>
        <taxon>Bacteria</taxon>
        <taxon>Pseudomonadati</taxon>
        <taxon>Bacteroidota</taxon>
        <taxon>Flavobacteriia</taxon>
        <taxon>Flavobacteriales</taxon>
        <taxon>Flavobacteriaceae</taxon>
        <taxon>Flavobacterium</taxon>
    </lineage>
</organism>
<feature type="transmembrane region" description="Helical" evidence="2">
    <location>
        <begin position="6"/>
        <end position="27"/>
    </location>
</feature>